<dbReference type="STRING" id="1871111.GCA_001704615_01329"/>
<keyword evidence="3 5" id="KW-1133">Transmembrane helix</keyword>
<name>A0A2S2FEI6_9GAMM</name>
<evidence type="ECO:0000313" key="6">
    <source>
        <dbReference type="EMBL" id="AWL29320.1"/>
    </source>
</evidence>
<feature type="transmembrane region" description="Helical" evidence="5">
    <location>
        <begin position="155"/>
        <end position="173"/>
    </location>
</feature>
<dbReference type="CDD" id="cd02432">
    <property type="entry name" value="Nodulin-21_like_1"/>
    <property type="match status" value="1"/>
</dbReference>
<evidence type="ECO:0000256" key="5">
    <source>
        <dbReference type="SAM" id="Phobius"/>
    </source>
</evidence>
<evidence type="ECO:0000256" key="3">
    <source>
        <dbReference type="ARBA" id="ARBA00022989"/>
    </source>
</evidence>
<dbReference type="GO" id="GO:0012505">
    <property type="term" value="C:endomembrane system"/>
    <property type="evidence" value="ECO:0007669"/>
    <property type="project" value="UniProtKB-SubCell"/>
</dbReference>
<dbReference type="Proteomes" id="UP000245977">
    <property type="component" value="Chromosome"/>
</dbReference>
<dbReference type="OrthoDB" id="9789677at2"/>
<dbReference type="PANTHER" id="PTHR31851">
    <property type="entry name" value="FE(2+)/MN(2+) TRANSPORTER PCL1"/>
    <property type="match status" value="1"/>
</dbReference>
<dbReference type="EMBL" id="CP029397">
    <property type="protein sequence ID" value="AWL29320.1"/>
    <property type="molecule type" value="Genomic_DNA"/>
</dbReference>
<feature type="transmembrane region" description="Helical" evidence="5">
    <location>
        <begin position="179"/>
        <end position="199"/>
    </location>
</feature>
<feature type="transmembrane region" description="Helical" evidence="5">
    <location>
        <begin position="21"/>
        <end position="42"/>
    </location>
</feature>
<keyword evidence="2 5" id="KW-0812">Transmembrane</keyword>
<feature type="transmembrane region" description="Helical" evidence="5">
    <location>
        <begin position="211"/>
        <end position="229"/>
    </location>
</feature>
<dbReference type="KEGG" id="adv:DJ533_12445"/>
<dbReference type="Pfam" id="PF01988">
    <property type="entry name" value="VIT1"/>
    <property type="match status" value="1"/>
</dbReference>
<dbReference type="AlphaFoldDB" id="A0A2S2FEI6"/>
<evidence type="ECO:0000256" key="1">
    <source>
        <dbReference type="ARBA" id="ARBA00004127"/>
    </source>
</evidence>
<keyword evidence="4 5" id="KW-0472">Membrane</keyword>
<dbReference type="InterPro" id="IPR008217">
    <property type="entry name" value="Ccc1_fam"/>
</dbReference>
<evidence type="ECO:0000256" key="4">
    <source>
        <dbReference type="ARBA" id="ARBA00023136"/>
    </source>
</evidence>
<dbReference type="RefSeq" id="WP_065992622.1">
    <property type="nucleotide sequence ID" value="NZ_CP029397.2"/>
</dbReference>
<evidence type="ECO:0000313" key="7">
    <source>
        <dbReference type="Proteomes" id="UP000245977"/>
    </source>
</evidence>
<gene>
    <name evidence="6" type="ORF">DJ533_12445</name>
</gene>
<reference evidence="6" key="1">
    <citation type="submission" date="2019-08" db="EMBL/GenBank/DDBJ databases">
        <title>The complete genome of Acinetobacter defluvii strain WCHAD010030.</title>
        <authorList>
            <person name="Hu Y."/>
            <person name="Qin J."/>
            <person name="Feng Y."/>
            <person name="Zong Z."/>
        </authorList>
    </citation>
    <scope>NUCLEOTIDE SEQUENCE</scope>
    <source>
        <strain evidence="6">WCHA30</strain>
    </source>
</reference>
<evidence type="ECO:0000256" key="2">
    <source>
        <dbReference type="ARBA" id="ARBA00022692"/>
    </source>
</evidence>
<dbReference type="GO" id="GO:0030026">
    <property type="term" value="P:intracellular manganese ion homeostasis"/>
    <property type="evidence" value="ECO:0007669"/>
    <property type="project" value="InterPro"/>
</dbReference>
<comment type="subcellular location">
    <subcellularLocation>
        <location evidence="1">Endomembrane system</location>
        <topology evidence="1">Multi-pass membrane protein</topology>
    </subcellularLocation>
</comment>
<dbReference type="GO" id="GO:0005384">
    <property type="term" value="F:manganese ion transmembrane transporter activity"/>
    <property type="evidence" value="ECO:0007669"/>
    <property type="project" value="InterPro"/>
</dbReference>
<organism evidence="6 7">
    <name type="scientific">Acinetobacter defluvii</name>
    <dbReference type="NCBI Taxonomy" id="1871111"/>
    <lineage>
        <taxon>Bacteria</taxon>
        <taxon>Pseudomonadati</taxon>
        <taxon>Pseudomonadota</taxon>
        <taxon>Gammaproteobacteria</taxon>
        <taxon>Moraxellales</taxon>
        <taxon>Moraxellaceae</taxon>
        <taxon>Acinetobacter</taxon>
    </lineage>
</organism>
<proteinExistence type="predicted"/>
<keyword evidence="7" id="KW-1185">Reference proteome</keyword>
<sequence>MSSHFSHHEQHFIHRAGWLRAAVLGANDGIISVTSLVVGMAASGASSHTLLVTCIAGLISGATSMAAGEYISVKSQTDIEEADLKIEARELKNNPHLELKELTQIYIHRGLDPDLAHQVAVQLTEKDALEAHARDEIGINEMTAAKPLQAAGSSALSFTLGALFPTLSILISPEAYLEHVVLVVGILSLATLGALSSYFAGTSMLKGSLRVVIWGIIAMAFAMWIGSLFEVNPM</sequence>
<accession>A0A2S2FEI6</accession>
<protein>
    <submittedName>
        <fullName evidence="6">VIT family protein</fullName>
    </submittedName>
</protein>